<dbReference type="AlphaFoldDB" id="A0A0E0JHQ5"/>
<reference evidence="2" key="2">
    <citation type="submission" date="2018-05" db="EMBL/GenBank/DDBJ databases">
        <title>OpunRS2 (Oryza punctata Reference Sequence Version 2).</title>
        <authorList>
            <person name="Zhang J."/>
            <person name="Kudrna D."/>
            <person name="Lee S."/>
            <person name="Talag J."/>
            <person name="Welchert J."/>
            <person name="Wing R.A."/>
        </authorList>
    </citation>
    <scope>NUCLEOTIDE SEQUENCE [LARGE SCALE GENOMIC DNA]</scope>
</reference>
<feature type="domain" description="PIR2-like helical" evidence="1">
    <location>
        <begin position="34"/>
        <end position="132"/>
    </location>
</feature>
<evidence type="ECO:0000259" key="1">
    <source>
        <dbReference type="Pfam" id="PF20235"/>
    </source>
</evidence>
<evidence type="ECO:0000313" key="3">
    <source>
        <dbReference type="Proteomes" id="UP000026962"/>
    </source>
</evidence>
<reference evidence="2" key="1">
    <citation type="submission" date="2015-04" db="UniProtKB">
        <authorList>
            <consortium name="EnsemblPlants"/>
        </authorList>
    </citation>
    <scope>IDENTIFICATION</scope>
</reference>
<dbReference type="InterPro" id="IPR046527">
    <property type="entry name" value="PIR2-like_helical"/>
</dbReference>
<proteinExistence type="predicted"/>
<accession>A0A0E0JHQ5</accession>
<dbReference type="EnsemblPlants" id="OPUNC01G12910.1">
    <property type="protein sequence ID" value="OPUNC01G12910.1"/>
    <property type="gene ID" value="OPUNC01G12910"/>
</dbReference>
<dbReference type="PANTHER" id="PTHR33120">
    <property type="entry name" value="EXPRESSED PROTEIN-RELATED"/>
    <property type="match status" value="1"/>
</dbReference>
<evidence type="ECO:0000313" key="2">
    <source>
        <dbReference type="EnsemblPlants" id="OPUNC01G12910.1"/>
    </source>
</evidence>
<name>A0A0E0JHQ5_ORYPU</name>
<dbReference type="Gramene" id="OPUNC01G12910.1">
    <property type="protein sequence ID" value="OPUNC01G12910.1"/>
    <property type="gene ID" value="OPUNC01G12910"/>
</dbReference>
<dbReference type="eggNOG" id="ENOG502T9PH">
    <property type="taxonomic scope" value="Eukaryota"/>
</dbReference>
<organism evidence="2">
    <name type="scientific">Oryza punctata</name>
    <name type="common">Red rice</name>
    <dbReference type="NCBI Taxonomy" id="4537"/>
    <lineage>
        <taxon>Eukaryota</taxon>
        <taxon>Viridiplantae</taxon>
        <taxon>Streptophyta</taxon>
        <taxon>Embryophyta</taxon>
        <taxon>Tracheophyta</taxon>
        <taxon>Spermatophyta</taxon>
        <taxon>Magnoliopsida</taxon>
        <taxon>Liliopsida</taxon>
        <taxon>Poales</taxon>
        <taxon>Poaceae</taxon>
        <taxon>BOP clade</taxon>
        <taxon>Oryzoideae</taxon>
        <taxon>Oryzeae</taxon>
        <taxon>Oryzinae</taxon>
        <taxon>Oryza</taxon>
    </lineage>
</organism>
<dbReference type="Proteomes" id="UP000026962">
    <property type="component" value="Chromosome 1"/>
</dbReference>
<sequence>MRRRRLCRRRSLLQKLAPCGVESAEPDPHPLHRVIRLLPAADLRTTLARGVLIDGHCYGPLNPIQNILINSIWYATAFPLGTDNRIDVAIISTDSLSRVVQRSLDGLVASLRHRCPALSHDDALRHLQSARATSAPLSRPHAALAEATVFRAATEAARHSKPVALAHFLATVERDAVSAIAGNTVLSSADIAPLSALLAPSPLPDERPQPPLRERRPKIIRNSESSMTGVITSRGATRACLRWQMPRCTNTPTKLGNNMNFTPSIAKPSLRIIRSFMCSCQALQAHQPVCFFAEVLRPPLPGYH</sequence>
<protein>
    <recommendedName>
        <fullName evidence="1">PIR2-like helical domain-containing protein</fullName>
    </recommendedName>
</protein>
<dbReference type="HOGENOM" id="CLU_916397_0_0_1"/>
<keyword evidence="3" id="KW-1185">Reference proteome</keyword>
<dbReference type="PANTHER" id="PTHR33120:SF39">
    <property type="entry name" value="OS01G0314000 PROTEIN"/>
    <property type="match status" value="1"/>
</dbReference>
<dbReference type="Pfam" id="PF20235">
    <property type="entry name" value="PIR2-like_helical"/>
    <property type="match status" value="1"/>
</dbReference>